<dbReference type="GO" id="GO:0000428">
    <property type="term" value="C:DNA-directed RNA polymerase complex"/>
    <property type="evidence" value="ECO:0007669"/>
    <property type="project" value="UniProtKB-KW"/>
</dbReference>
<comment type="similarity">
    <text evidence="8 9">Belongs to the RNA polymerase beta chain family.</text>
</comment>
<dbReference type="Gene3D" id="3.90.1110.10">
    <property type="entry name" value="RNA polymerase Rpb2, domain 2"/>
    <property type="match status" value="1"/>
</dbReference>
<organism evidence="19">
    <name type="scientific">Bradyrhizobium barranii subsp. barranii</name>
    <dbReference type="NCBI Taxonomy" id="2823807"/>
    <lineage>
        <taxon>Bacteria</taxon>
        <taxon>Pseudomonadati</taxon>
        <taxon>Pseudomonadota</taxon>
        <taxon>Alphaproteobacteria</taxon>
        <taxon>Hyphomicrobiales</taxon>
        <taxon>Nitrobacteraceae</taxon>
        <taxon>Bradyrhizobium</taxon>
        <taxon>Bradyrhizobium barranii</taxon>
    </lineage>
</organism>
<evidence type="ECO:0000259" key="13">
    <source>
        <dbReference type="Pfam" id="PF04560"/>
    </source>
</evidence>
<dbReference type="GO" id="GO:0032549">
    <property type="term" value="F:ribonucleoside binding"/>
    <property type="evidence" value="ECO:0007669"/>
    <property type="project" value="InterPro"/>
</dbReference>
<dbReference type="NCBIfam" id="TIGR02013">
    <property type="entry name" value="rpoB"/>
    <property type="match status" value="1"/>
</dbReference>
<comment type="function">
    <text evidence="8 10">DNA-dependent RNA polymerase catalyzes the transcription of DNA into RNA using the four ribonucleoside triphosphates as substrates.</text>
</comment>
<dbReference type="Gene3D" id="2.40.50.150">
    <property type="match status" value="1"/>
</dbReference>
<evidence type="ECO:0000259" key="12">
    <source>
        <dbReference type="Pfam" id="PF00562"/>
    </source>
</evidence>
<dbReference type="InterPro" id="IPR007121">
    <property type="entry name" value="RNA_pol_bsu_CS"/>
</dbReference>
<dbReference type="Pfam" id="PF04563">
    <property type="entry name" value="RNA_pol_Rpb2_1"/>
    <property type="match status" value="1"/>
</dbReference>
<dbReference type="SUPFAM" id="SSF64484">
    <property type="entry name" value="beta and beta-prime subunits of DNA dependent RNA-polymerase"/>
    <property type="match status" value="1"/>
</dbReference>
<evidence type="ECO:0000313" key="22">
    <source>
        <dbReference type="Proteomes" id="UP000564836"/>
    </source>
</evidence>
<dbReference type="Pfam" id="PF04561">
    <property type="entry name" value="RNA_pol_Rpb2_2"/>
    <property type="match status" value="2"/>
</dbReference>
<dbReference type="InterPro" id="IPR010243">
    <property type="entry name" value="RNA_pol_bsu_bac"/>
</dbReference>
<dbReference type="HAMAP" id="MF_01321">
    <property type="entry name" value="RNApol_bact_RpoB"/>
    <property type="match status" value="1"/>
</dbReference>
<evidence type="ECO:0000256" key="8">
    <source>
        <dbReference type="HAMAP-Rule" id="MF_01321"/>
    </source>
</evidence>
<feature type="domain" description="RNA polymerase beta subunit protrusion" evidence="15">
    <location>
        <begin position="28"/>
        <end position="506"/>
    </location>
</feature>
<evidence type="ECO:0000259" key="14">
    <source>
        <dbReference type="Pfam" id="PF04561"/>
    </source>
</evidence>
<dbReference type="PANTHER" id="PTHR20856">
    <property type="entry name" value="DNA-DIRECTED RNA POLYMERASE I SUBUNIT 2"/>
    <property type="match status" value="1"/>
</dbReference>
<evidence type="ECO:0000313" key="23">
    <source>
        <dbReference type="Proteomes" id="UP000664702"/>
    </source>
</evidence>
<evidence type="ECO:0000313" key="18">
    <source>
        <dbReference type="EMBL" id="MBO1865812.1"/>
    </source>
</evidence>
<sequence length="1372" mass="153138">MAQQTFTGRKRVRKFFGHIKEVAEMPNLIEVQKASYDQFLMVDEPAGGRLDEGLQAVFRSVFPISDFSGTSMLEFVRYEFEQPKYDVDECRQRGMTFAAPLKVTLRLIVFDIDEETGAKSVKDIKEQDVYMGDIPLMTMNGTFIVNGTERVIVSQMHRSPGVFFDHDKGKTHSSGKLLFAARVIPYRGSWLDIEFDAKDIVYARIDRRRKIPVTSLMFALGLDGEAILSTFYKKILYKRTKEGWRVPFDANRFRGYSTINDLIDADTGKVVLEAGKKLTVRGARQMQEKGLKALRLSDEELVGNYLAEDLVNPKTGEIHAEAGEEITDKSMKALNEQGYKELPLLDIDHVNVGAYIRNTLSADKNMTREDALFDIYRVMRPGEPPTLDSAQAMFQSLFFDAERYDLSAVGRVKMNMRLDLDAPDTQRTLRKEDILSVIKTLVDLRDGKGEIDDIDHLGNRRVRSVGELMENQYRIGLLRMERAIKERMSSVDIDTVMPQDLINAKPAAAAVREFFGSSQLSQFMDQTNPLSEITHKRRLSALGPGGLTRERAGFEVRDVHPTHYGRICPIETPEGPNIGLINSLATFARVNKYGFVETPYRKVKDGRVTDEVVYLSAMEEGRYTVAQANVPLDPKGRFTEDLVVCRHAGEVLPVTPDKVDYMDVSPKQLVSVAAALIPFLENDDANRALMGSNMQRQAVPLVRAEAPFVGTGMEGVVARDSGAAIAARRSGVIDQIDATRVVIRATEDLDPTKSGVDIYRLMKYQRSNQSTCINQRPLVKVGDIVKKGDIIADGPSTDLGELALGRNVLVAFMPWNGYNFEDSILLSERIVKEDVFTSIHIEEFEVMARDTKLGPEEITRDIPNVSEEALKNLDEAGIVYIGAEVRAGDILVGKITPKGESPMTPEEKLLRAIFGEKASDVRDTSLRVPPGVQGTIVEVRVFNRHGVDKDERALAIEREEIERLAKDRDDEQAILDRNVYNRLAELLEGRQGIAGPKGFKKDTKITRAVLEEYPKSQWWLFASPNDKLMAEIEAMRKQYDESKKGLEQRFLDKVEKLQRGDELPPGVMKMVKVFVAVKRKIQPGDKMAGRHGNKGVVSKIVPIEDMPFLEDGTHADIVLNPLGVPSRMNVGQILETHLGWACAGLGKRIGQTVDAYLSKQDIKPLKETLKKVYGEDETIKSLNDNELIELGHNLSRGVPIATPVFDGAKEADIEEMLKLAGLDASGQSTVYDGRTGDAFDRKVTVGYIYMLKLHHLVDDKIHARSIGPYSLVTQQPLGGKAQFGGQRFGEMEVWALEAYGAAYTLQEMLTVKSDDVAGRTKVYEAIVRGDDTFEAGIPESFNVLVKEMRSLGLNVDLHNSKVGPAPTSEAAE</sequence>
<dbReference type="Pfam" id="PF10385">
    <property type="entry name" value="RNA_pol_Rpb2_45"/>
    <property type="match status" value="1"/>
</dbReference>
<feature type="domain" description="RNA polymerase Rpb2" evidence="13">
    <location>
        <begin position="1284"/>
        <end position="1358"/>
    </location>
</feature>
<feature type="domain" description="DNA-directed RNA polymerase beta subunit external 1" evidence="17">
    <location>
        <begin position="600"/>
        <end position="665"/>
    </location>
</feature>
<keyword evidence="3 8" id="KW-0240">DNA-directed RNA polymerase</keyword>
<feature type="coiled-coil region" evidence="11">
    <location>
        <begin position="947"/>
        <end position="974"/>
    </location>
</feature>
<dbReference type="EMBL" id="CP088280">
    <property type="protein sequence ID" value="UGX97219.1"/>
    <property type="molecule type" value="Genomic_DNA"/>
</dbReference>
<reference evidence="22 23" key="4">
    <citation type="journal article" date="2022" name="Int. J. Syst. Evol. Microbiol.">
        <title>Strains of Bradyrhizobium barranii sp. nov. associated with legumes native to Canada are symbionts of soybeans and belong to different subspecies (subsp. barranii subsp. nov. and subsp. apii subsp. nov.) and symbiovars (sv. glycinearum and sv. septentrionale).</title>
        <authorList>
            <person name="Bromfield E.S.P."/>
            <person name="Cloutier S."/>
            <person name="Wasai-Hara S."/>
            <person name="Minamisawa K."/>
        </authorList>
    </citation>
    <scope>NUCLEOTIDE SEQUENCE [LARGE SCALE GENOMIC DNA]</scope>
    <source>
        <strain evidence="20 23">144S4</strain>
        <strain evidence="22">323S2</strain>
    </source>
</reference>
<evidence type="ECO:0000256" key="2">
    <source>
        <dbReference type="ARBA" id="ARBA00009839"/>
    </source>
</evidence>
<evidence type="ECO:0000256" key="5">
    <source>
        <dbReference type="ARBA" id="ARBA00022695"/>
    </source>
</evidence>
<evidence type="ECO:0000256" key="6">
    <source>
        <dbReference type="ARBA" id="ARBA00023163"/>
    </source>
</evidence>
<dbReference type="InterPro" id="IPR007120">
    <property type="entry name" value="DNA-dir_RNAP_su2_dom"/>
</dbReference>
<dbReference type="EMBL" id="JACBFH010000001">
    <property type="protein sequence ID" value="NYY95988.1"/>
    <property type="molecule type" value="Genomic_DNA"/>
</dbReference>
<evidence type="ECO:0000256" key="1">
    <source>
        <dbReference type="ARBA" id="ARBA00007616"/>
    </source>
</evidence>
<dbReference type="InterPro" id="IPR037033">
    <property type="entry name" value="DNA-dir_RNAP_su2_hyb_sf"/>
</dbReference>
<keyword evidence="6 8" id="KW-0804">Transcription</keyword>
<dbReference type="RefSeq" id="WP_028152884.1">
    <property type="nucleotide sequence ID" value="NZ_CP086136.1"/>
</dbReference>
<dbReference type="Gene3D" id="2.40.50.100">
    <property type="match status" value="1"/>
</dbReference>
<feature type="domain" description="DNA-directed RNA polymerase subunit 2 hybrid-binding" evidence="12">
    <location>
        <begin position="727"/>
        <end position="1282"/>
    </location>
</feature>
<dbReference type="FunFam" id="2.40.50.100:FF:000006">
    <property type="entry name" value="DNA-directed RNA polymerase subunit beta"/>
    <property type="match status" value="1"/>
</dbReference>
<dbReference type="Gene3D" id="3.90.1800.10">
    <property type="entry name" value="RNA polymerase alpha subunit dimerisation domain"/>
    <property type="match status" value="1"/>
</dbReference>
<comment type="catalytic activity">
    <reaction evidence="7 8 10">
        <text>RNA(n) + a ribonucleoside 5'-triphosphate = RNA(n+1) + diphosphate</text>
        <dbReference type="Rhea" id="RHEA:21248"/>
        <dbReference type="Rhea" id="RHEA-COMP:14527"/>
        <dbReference type="Rhea" id="RHEA-COMP:17342"/>
        <dbReference type="ChEBI" id="CHEBI:33019"/>
        <dbReference type="ChEBI" id="CHEBI:61557"/>
        <dbReference type="ChEBI" id="CHEBI:140395"/>
        <dbReference type="EC" id="2.7.7.6"/>
    </reaction>
</comment>
<accession>A0A7Z0TRX3</accession>
<comment type="subunit">
    <text evidence="8 10">The RNAP catalytic core consists of 2 alpha, 1 beta, 1 beta' and 1 omega subunit. When a sigma factor is associated with the core the holoenzyme is formed, which can initiate transcription.</text>
</comment>
<keyword evidence="4 8" id="KW-0808">Transferase</keyword>
<proteinExistence type="inferred from homology"/>
<dbReference type="InterPro" id="IPR015712">
    <property type="entry name" value="DNA-dir_RNA_pol_su2"/>
</dbReference>
<dbReference type="NCBIfam" id="NF001616">
    <property type="entry name" value="PRK00405.1"/>
    <property type="match status" value="1"/>
</dbReference>
<dbReference type="Gene3D" id="3.90.1100.10">
    <property type="match status" value="2"/>
</dbReference>
<dbReference type="EC" id="2.7.7.6" evidence="8 10"/>
<evidence type="ECO:0000256" key="4">
    <source>
        <dbReference type="ARBA" id="ARBA00022679"/>
    </source>
</evidence>
<keyword evidence="11" id="KW-0175">Coiled coil</keyword>
<evidence type="ECO:0000256" key="3">
    <source>
        <dbReference type="ARBA" id="ARBA00022478"/>
    </source>
</evidence>
<dbReference type="FunFam" id="3.90.1800.10:FF:000001">
    <property type="entry name" value="DNA-directed RNA polymerase subunit beta"/>
    <property type="match status" value="1"/>
</dbReference>
<reference evidence="19" key="2">
    <citation type="submission" date="2020-06" db="EMBL/GenBank/DDBJ databases">
        <title>Whole Genome Sequence of Bradyrhizobium sp. Strain 323S2.</title>
        <authorList>
            <person name="Bromfield E.S.P."/>
        </authorList>
    </citation>
    <scope>NUCLEOTIDE SEQUENCE [LARGE SCALE GENOMIC DNA]</scope>
    <source>
        <strain evidence="19">323S2</strain>
    </source>
</reference>
<evidence type="ECO:0000259" key="16">
    <source>
        <dbReference type="Pfam" id="PF04565"/>
    </source>
</evidence>
<evidence type="ECO:0000313" key="21">
    <source>
        <dbReference type="EMBL" id="UGX97219.1"/>
    </source>
</evidence>
<keyword evidence="5 8" id="KW-0548">Nucleotidyltransferase</keyword>
<dbReference type="InterPro" id="IPR042107">
    <property type="entry name" value="DNA-dir_RNA_pol_bsu_ext_1_sf"/>
</dbReference>
<protein>
    <recommendedName>
        <fullName evidence="8 10">DNA-directed RNA polymerase subunit beta</fullName>
        <shortName evidence="8">RNAP subunit beta</shortName>
        <ecNumber evidence="8 10">2.7.7.6</ecNumber>
    </recommendedName>
    <alternativeName>
        <fullName evidence="8">RNA polymerase subunit beta</fullName>
    </alternativeName>
    <alternativeName>
        <fullName evidence="8">Transcriptase subunit beta</fullName>
    </alternativeName>
</protein>
<evidence type="ECO:0000313" key="19">
    <source>
        <dbReference type="EMBL" id="NYY95988.1"/>
    </source>
</evidence>
<evidence type="ECO:0000256" key="10">
    <source>
        <dbReference type="RuleBase" id="RU363031"/>
    </source>
</evidence>
<dbReference type="InterPro" id="IPR007642">
    <property type="entry name" value="RNA_pol_Rpb2_2"/>
</dbReference>
<evidence type="ECO:0000256" key="7">
    <source>
        <dbReference type="ARBA" id="ARBA00048552"/>
    </source>
</evidence>
<dbReference type="Pfam" id="PF04565">
    <property type="entry name" value="RNA_pol_Rpb2_3"/>
    <property type="match status" value="1"/>
</dbReference>
<dbReference type="Pfam" id="PF04560">
    <property type="entry name" value="RNA_pol_Rpb2_7"/>
    <property type="match status" value="1"/>
</dbReference>
<dbReference type="KEGG" id="bban:J4G43_032440"/>
<dbReference type="InterPro" id="IPR037034">
    <property type="entry name" value="RNA_pol_Rpb2_2_sf"/>
</dbReference>
<name>A0A7Z0TRX3_9BRAD</name>
<dbReference type="CDD" id="cd00653">
    <property type="entry name" value="RNA_pol_B_RPB2"/>
    <property type="match status" value="1"/>
</dbReference>
<evidence type="ECO:0000256" key="11">
    <source>
        <dbReference type="SAM" id="Coils"/>
    </source>
</evidence>
<dbReference type="GO" id="GO:0006351">
    <property type="term" value="P:DNA-templated transcription"/>
    <property type="evidence" value="ECO:0007669"/>
    <property type="project" value="UniProtKB-UniRule"/>
</dbReference>
<dbReference type="EMBL" id="CP086136">
    <property type="protein sequence ID" value="UEM09423.1"/>
    <property type="molecule type" value="Genomic_DNA"/>
</dbReference>
<dbReference type="InterPro" id="IPR007645">
    <property type="entry name" value="RNA_pol_Rpb2_3"/>
</dbReference>
<dbReference type="EMBL" id="JAGEMI010000001">
    <property type="protein sequence ID" value="MBO1865812.1"/>
    <property type="molecule type" value="Genomic_DNA"/>
</dbReference>
<dbReference type="Proteomes" id="UP000564836">
    <property type="component" value="Chromosome"/>
</dbReference>
<feature type="domain" description="RNA polymerase Rpb2" evidence="14">
    <location>
        <begin position="356"/>
        <end position="463"/>
    </location>
</feature>
<dbReference type="InterPro" id="IPR007641">
    <property type="entry name" value="RNA_pol_Rpb2_7"/>
</dbReference>
<evidence type="ECO:0000256" key="9">
    <source>
        <dbReference type="RuleBase" id="RU000434"/>
    </source>
</evidence>
<evidence type="ECO:0000259" key="15">
    <source>
        <dbReference type="Pfam" id="PF04563"/>
    </source>
</evidence>
<reference evidence="21 22" key="1">
    <citation type="journal article" date="2017" name="Syst. Appl. Microbiol.">
        <title>Soybeans inoculated with root zone soils of Canadian native legumes harbour diverse and novel Bradyrhizobium spp. that possess agricultural potential.</title>
        <authorList>
            <person name="Bromfield E.S.P."/>
            <person name="Cloutier S."/>
            <person name="Tambong J.T."/>
            <person name="Tran Thi T.V."/>
        </authorList>
    </citation>
    <scope>NUCLEOTIDE SEQUENCE [LARGE SCALE GENOMIC DNA]</scope>
    <source>
        <strain evidence="21 22">323S2</strain>
    </source>
</reference>
<dbReference type="Proteomes" id="UP000664702">
    <property type="component" value="Chromosome"/>
</dbReference>
<dbReference type="InterPro" id="IPR007644">
    <property type="entry name" value="RNA_pol_bsu_protrusion"/>
</dbReference>
<dbReference type="InterPro" id="IPR014724">
    <property type="entry name" value="RNA_pol_RPB2_OB-fold"/>
</dbReference>
<dbReference type="Gene3D" id="2.30.150.10">
    <property type="entry name" value="DNA-directed RNA polymerase, beta subunit, external 1 domain"/>
    <property type="match status" value="1"/>
</dbReference>
<comment type="similarity">
    <text evidence="2">In the C-terminal section; belongs to the RNA polymerase beta' chain family.</text>
</comment>
<evidence type="ECO:0000313" key="20">
    <source>
        <dbReference type="EMBL" id="UEM09423.1"/>
    </source>
</evidence>
<dbReference type="PROSITE" id="PS01166">
    <property type="entry name" value="RNA_POL_BETA"/>
    <property type="match status" value="1"/>
</dbReference>
<dbReference type="Gene3D" id="2.40.270.10">
    <property type="entry name" value="DNA-directed RNA polymerase, subunit 2, domain 6"/>
    <property type="match status" value="1"/>
</dbReference>
<dbReference type="GO" id="GO:0003677">
    <property type="term" value="F:DNA binding"/>
    <property type="evidence" value="ECO:0007669"/>
    <property type="project" value="UniProtKB-UniRule"/>
</dbReference>
<evidence type="ECO:0000259" key="17">
    <source>
        <dbReference type="Pfam" id="PF10385"/>
    </source>
</evidence>
<dbReference type="GO" id="GO:0003899">
    <property type="term" value="F:DNA-directed RNA polymerase activity"/>
    <property type="evidence" value="ECO:0007669"/>
    <property type="project" value="UniProtKB-UniRule"/>
</dbReference>
<feature type="domain" description="RNA polymerase Rpb2" evidence="14">
    <location>
        <begin position="179"/>
        <end position="229"/>
    </location>
</feature>
<dbReference type="Pfam" id="PF00562">
    <property type="entry name" value="RNA_pol_Rpb2_6"/>
    <property type="match status" value="1"/>
</dbReference>
<reference evidence="18" key="3">
    <citation type="submission" date="2021-03" db="EMBL/GenBank/DDBJ databases">
        <title>Whole Genome Sequence of Bradyrhizobium sp. Strain 144S4.</title>
        <authorList>
            <person name="Bromfield E.S.P."/>
            <person name="Cloutier S."/>
        </authorList>
    </citation>
    <scope>NUCLEOTIDE SEQUENCE [LARGE SCALE GENOMIC DNA]</scope>
    <source>
        <strain evidence="18">144S4</strain>
    </source>
</reference>
<dbReference type="InterPro" id="IPR019462">
    <property type="entry name" value="DNA-dir_RNA_pol_bsu_external_1"/>
</dbReference>
<gene>
    <name evidence="8 19" type="primary">rpoB</name>
    <name evidence="21" type="ORF">G6321_00019675</name>
    <name evidence="19" type="ORF">G6321_48525</name>
    <name evidence="20" type="ORF">J4G43_032440</name>
    <name evidence="18" type="ORF">J4G43_34410</name>
</gene>
<comment type="similarity">
    <text evidence="1">In the N-terminal section; belongs to the RNA polymerase beta chain family.</text>
</comment>
<feature type="domain" description="RNA polymerase Rpb2" evidence="16">
    <location>
        <begin position="522"/>
        <end position="590"/>
    </location>
</feature>